<dbReference type="SMART" id="SM00387">
    <property type="entry name" value="HATPase_c"/>
    <property type="match status" value="1"/>
</dbReference>
<name>A0A937XA69_UNCEI</name>
<organism evidence="13 14">
    <name type="scientific">Eiseniibacteriota bacterium</name>
    <dbReference type="NCBI Taxonomy" id="2212470"/>
    <lineage>
        <taxon>Bacteria</taxon>
        <taxon>Candidatus Eiseniibacteriota</taxon>
    </lineage>
</organism>
<dbReference type="PROSITE" id="PS50113">
    <property type="entry name" value="PAC"/>
    <property type="match status" value="1"/>
</dbReference>
<gene>
    <name evidence="13" type="ORF">FJY75_05560</name>
</gene>
<evidence type="ECO:0000256" key="3">
    <source>
        <dbReference type="ARBA" id="ARBA00022553"/>
    </source>
</evidence>
<evidence type="ECO:0000259" key="11">
    <source>
        <dbReference type="PROSITE" id="PS50109"/>
    </source>
</evidence>
<dbReference type="InterPro" id="IPR035965">
    <property type="entry name" value="PAS-like_dom_sf"/>
</dbReference>
<dbReference type="Gene3D" id="1.10.287.130">
    <property type="match status" value="1"/>
</dbReference>
<dbReference type="PROSITE" id="PS50109">
    <property type="entry name" value="HIS_KIN"/>
    <property type="match status" value="1"/>
</dbReference>
<evidence type="ECO:0000259" key="12">
    <source>
        <dbReference type="PROSITE" id="PS50113"/>
    </source>
</evidence>
<dbReference type="SUPFAM" id="SSF55874">
    <property type="entry name" value="ATPase domain of HSP90 chaperone/DNA topoisomerase II/histidine kinase"/>
    <property type="match status" value="1"/>
</dbReference>
<keyword evidence="4" id="KW-0808">Transferase</keyword>
<dbReference type="GO" id="GO:0006355">
    <property type="term" value="P:regulation of DNA-templated transcription"/>
    <property type="evidence" value="ECO:0007669"/>
    <property type="project" value="InterPro"/>
</dbReference>
<feature type="transmembrane region" description="Helical" evidence="10">
    <location>
        <begin position="141"/>
        <end position="158"/>
    </location>
</feature>
<keyword evidence="5" id="KW-0547">Nucleotide-binding</keyword>
<evidence type="ECO:0000256" key="4">
    <source>
        <dbReference type="ARBA" id="ARBA00022679"/>
    </source>
</evidence>
<evidence type="ECO:0000313" key="14">
    <source>
        <dbReference type="Proteomes" id="UP000748308"/>
    </source>
</evidence>
<evidence type="ECO:0000256" key="6">
    <source>
        <dbReference type="ARBA" id="ARBA00022777"/>
    </source>
</evidence>
<proteinExistence type="predicted"/>
<dbReference type="InterPro" id="IPR036890">
    <property type="entry name" value="HATPase_C_sf"/>
</dbReference>
<dbReference type="Gene3D" id="3.30.565.10">
    <property type="entry name" value="Histidine kinase-like ATPase, C-terminal domain"/>
    <property type="match status" value="1"/>
</dbReference>
<feature type="domain" description="PAC" evidence="12">
    <location>
        <begin position="301"/>
        <end position="352"/>
    </location>
</feature>
<feature type="transmembrane region" description="Helical" evidence="10">
    <location>
        <begin position="193"/>
        <end position="211"/>
    </location>
</feature>
<dbReference type="InterPro" id="IPR003594">
    <property type="entry name" value="HATPase_dom"/>
</dbReference>
<feature type="domain" description="Histidine kinase" evidence="11">
    <location>
        <begin position="365"/>
        <end position="574"/>
    </location>
</feature>
<dbReference type="GO" id="GO:0005524">
    <property type="term" value="F:ATP binding"/>
    <property type="evidence" value="ECO:0007669"/>
    <property type="project" value="UniProtKB-KW"/>
</dbReference>
<dbReference type="PANTHER" id="PTHR43065:SF10">
    <property type="entry name" value="PEROXIDE STRESS-ACTIVATED HISTIDINE KINASE MAK3"/>
    <property type="match status" value="1"/>
</dbReference>
<reference evidence="13" key="1">
    <citation type="submission" date="2019-03" db="EMBL/GenBank/DDBJ databases">
        <title>Lake Tanganyika Metagenome-Assembled Genomes (MAGs).</title>
        <authorList>
            <person name="Tran P."/>
        </authorList>
    </citation>
    <scope>NUCLEOTIDE SEQUENCE</scope>
    <source>
        <strain evidence="13">M_DeepCast_400m_m2_100</strain>
    </source>
</reference>
<keyword evidence="10" id="KW-0812">Transmembrane</keyword>
<sequence>MAGARDGGAARLPGAASDGARAAPRPAGRRGARGRAADGPGDRGQGAPTGASFPLPRFLQARAAVGACAALVVLLQGGGGQGAPHGGAALALLVWIGAGSLLPLLRAAARSPREALGVLLALDTAAAAAVIWSAGGHTQPALLLLTLPIFAGALVLQWRAGLILGMEAALLYEGMALSAGSVPQGFSGLWSGIAYHAGVFVAIGLAAGFLGQRVAAQRRETEVARRELTAVQLGTDRIVECLGCGLIALDAAGEVRTVNRAARRMLGLNGEARELGEWLGPRNAPLARRLREAQRHGSAESEVEVQLRGLRRGFPALVRTAPLVGTAGERHGLVALFWDLTERRAGEEAARQRERLAAVGELAAGLAHEIRNSLKPITGCVELIEKRGGVPEAQRPMMEVITREAASLEAFLSQFLALARDKTLKLEELELEELIGGEARALMLAEGRHAGRVVVADTSGVRLIGDREWLRQVFRNLILNGLEATTQGQVRVECLRFRRRGQAWVRVRVQDEGPGFRRLDFGEALKPFRSGKASGTGLGLPTALRGVREHGGRIVLGRESGPGATLWVELPLAGPGQSRQAGRAA</sequence>
<feature type="compositionally biased region" description="Low complexity" evidence="9">
    <location>
        <begin position="13"/>
        <end position="26"/>
    </location>
</feature>
<dbReference type="Pfam" id="PF00989">
    <property type="entry name" value="PAS"/>
    <property type="match status" value="1"/>
</dbReference>
<evidence type="ECO:0000256" key="10">
    <source>
        <dbReference type="SAM" id="Phobius"/>
    </source>
</evidence>
<dbReference type="InterPro" id="IPR000014">
    <property type="entry name" value="PAS"/>
</dbReference>
<dbReference type="InterPro" id="IPR004358">
    <property type="entry name" value="Sig_transdc_His_kin-like_C"/>
</dbReference>
<dbReference type="Proteomes" id="UP000748308">
    <property type="component" value="Unassembled WGS sequence"/>
</dbReference>
<keyword evidence="6" id="KW-0418">Kinase</keyword>
<dbReference type="CDD" id="cd00082">
    <property type="entry name" value="HisKA"/>
    <property type="match status" value="1"/>
</dbReference>
<evidence type="ECO:0000256" key="2">
    <source>
        <dbReference type="ARBA" id="ARBA00012438"/>
    </source>
</evidence>
<dbReference type="Gene3D" id="3.30.450.20">
    <property type="entry name" value="PAS domain"/>
    <property type="match status" value="1"/>
</dbReference>
<dbReference type="EC" id="2.7.13.3" evidence="2"/>
<accession>A0A937XA69</accession>
<keyword evidence="7" id="KW-0067">ATP-binding</keyword>
<dbReference type="EMBL" id="VGIY01000104">
    <property type="protein sequence ID" value="MBM3317299.1"/>
    <property type="molecule type" value="Genomic_DNA"/>
</dbReference>
<keyword evidence="10" id="KW-1133">Transmembrane helix</keyword>
<evidence type="ECO:0000256" key="1">
    <source>
        <dbReference type="ARBA" id="ARBA00000085"/>
    </source>
</evidence>
<evidence type="ECO:0000256" key="7">
    <source>
        <dbReference type="ARBA" id="ARBA00022840"/>
    </source>
</evidence>
<dbReference type="AlphaFoldDB" id="A0A937XA69"/>
<dbReference type="SUPFAM" id="SSF55785">
    <property type="entry name" value="PYP-like sensor domain (PAS domain)"/>
    <property type="match status" value="1"/>
</dbReference>
<keyword evidence="8" id="KW-0902">Two-component regulatory system</keyword>
<feature type="region of interest" description="Disordered" evidence="9">
    <location>
        <begin position="1"/>
        <end position="50"/>
    </location>
</feature>
<evidence type="ECO:0000313" key="13">
    <source>
        <dbReference type="EMBL" id="MBM3317299.1"/>
    </source>
</evidence>
<dbReference type="SMART" id="SM00388">
    <property type="entry name" value="HisKA"/>
    <property type="match status" value="1"/>
</dbReference>
<evidence type="ECO:0000256" key="5">
    <source>
        <dbReference type="ARBA" id="ARBA00022741"/>
    </source>
</evidence>
<dbReference type="InterPro" id="IPR005467">
    <property type="entry name" value="His_kinase_dom"/>
</dbReference>
<dbReference type="InterPro" id="IPR036097">
    <property type="entry name" value="HisK_dim/P_sf"/>
</dbReference>
<keyword evidence="10" id="KW-0472">Membrane</keyword>
<dbReference type="CDD" id="cd00130">
    <property type="entry name" value="PAS"/>
    <property type="match status" value="1"/>
</dbReference>
<feature type="transmembrane region" description="Helical" evidence="10">
    <location>
        <begin position="116"/>
        <end position="135"/>
    </location>
</feature>
<dbReference type="InterPro" id="IPR013767">
    <property type="entry name" value="PAS_fold"/>
</dbReference>
<comment type="catalytic activity">
    <reaction evidence="1">
        <text>ATP + protein L-histidine = ADP + protein N-phospho-L-histidine.</text>
        <dbReference type="EC" id="2.7.13.3"/>
    </reaction>
</comment>
<dbReference type="InterPro" id="IPR003661">
    <property type="entry name" value="HisK_dim/P_dom"/>
</dbReference>
<keyword evidence="3" id="KW-0597">Phosphoprotein</keyword>
<evidence type="ECO:0000256" key="8">
    <source>
        <dbReference type="ARBA" id="ARBA00023012"/>
    </source>
</evidence>
<dbReference type="PRINTS" id="PR00344">
    <property type="entry name" value="BCTRLSENSOR"/>
</dbReference>
<comment type="caution">
    <text evidence="13">The sequence shown here is derived from an EMBL/GenBank/DDBJ whole genome shotgun (WGS) entry which is preliminary data.</text>
</comment>
<dbReference type="Pfam" id="PF02518">
    <property type="entry name" value="HATPase_c"/>
    <property type="match status" value="1"/>
</dbReference>
<dbReference type="PANTHER" id="PTHR43065">
    <property type="entry name" value="SENSOR HISTIDINE KINASE"/>
    <property type="match status" value="1"/>
</dbReference>
<feature type="transmembrane region" description="Helical" evidence="10">
    <location>
        <begin position="61"/>
        <end position="79"/>
    </location>
</feature>
<dbReference type="InterPro" id="IPR000700">
    <property type="entry name" value="PAS-assoc_C"/>
</dbReference>
<dbReference type="Pfam" id="PF00512">
    <property type="entry name" value="HisKA"/>
    <property type="match status" value="1"/>
</dbReference>
<feature type="transmembrane region" description="Helical" evidence="10">
    <location>
        <begin position="85"/>
        <end position="104"/>
    </location>
</feature>
<dbReference type="GO" id="GO:0000155">
    <property type="term" value="F:phosphorelay sensor kinase activity"/>
    <property type="evidence" value="ECO:0007669"/>
    <property type="project" value="InterPro"/>
</dbReference>
<evidence type="ECO:0000256" key="9">
    <source>
        <dbReference type="SAM" id="MobiDB-lite"/>
    </source>
</evidence>
<protein>
    <recommendedName>
        <fullName evidence="2">histidine kinase</fullName>
        <ecNumber evidence="2">2.7.13.3</ecNumber>
    </recommendedName>
</protein>
<dbReference type="SUPFAM" id="SSF47384">
    <property type="entry name" value="Homodimeric domain of signal transducing histidine kinase"/>
    <property type="match status" value="1"/>
</dbReference>